<dbReference type="EMBL" id="FP236843">
    <property type="protein sequence ID" value="CAX59346.1"/>
    <property type="molecule type" value="Genomic_DNA"/>
</dbReference>
<dbReference type="HOGENOM" id="CLU_010140_1_1_6"/>
<dbReference type="PANTHER" id="PTHR44809:SF1">
    <property type="entry name" value="PROTEIN O-MANNOSYL-TRANSFERASE TMTC1"/>
    <property type="match status" value="1"/>
</dbReference>
<dbReference type="InterPro" id="IPR019734">
    <property type="entry name" value="TPR_rpt"/>
</dbReference>
<dbReference type="InterPro" id="IPR011990">
    <property type="entry name" value="TPR-like_helical_dom_sf"/>
</dbReference>
<dbReference type="Gene3D" id="1.25.40.10">
    <property type="entry name" value="Tetratricopeptide repeat domain"/>
    <property type="match status" value="1"/>
</dbReference>
<dbReference type="PROSITE" id="PS50005">
    <property type="entry name" value="TPR"/>
    <property type="match status" value="1"/>
</dbReference>
<evidence type="ECO:0000313" key="2">
    <source>
        <dbReference type="EMBL" id="CAX59346.1"/>
    </source>
</evidence>
<dbReference type="RefSeq" id="WP_013201838.1">
    <property type="nucleotide sequence ID" value="NC_014306.1"/>
</dbReference>
<sequence>MINNKRPALNSARQQQAVTQLLKQGRSDEALKKIRAHLLLSPNDRWFLHEAARLMRRSGQFAQAERDFRRLLKIAPNDAGALNGLGLTCYESQRFAEAEQCYQQALALLPDYAACRNNYAILLHKTDRHHQAIEQYQLALAAQPNYPDARFGYATALAHMQRLEEAEQAVSQALESRTEDSRMLNTLGMIQLRRGNFAAGWRHYQQRYAPANPERFFLRPALPQPWWQGEDLAGKSILVLREQGFGDEIQFCRYVARLKSEKHAAQVMLACSPALVGLMTTLPGVDHIVSSKEVSAHPVTDVVCMLLDLPAYFLDTPSPFGPLPPYLHATTGDIAAWPLPQNSRKTLRVGLVWKGSVGHNNDRHRSLSHLAALAPLLQVEGIQWISLQKGAGEEEALTAAEPQSLLAVGHQFTDYAQTAAVMAQLDLVISVDTSVAHLAGALGINCWLIVPGISTDWRWTAGREDSLWYPQMRLFQRGAGEEEAQVVARIQQALQPLLAAPR</sequence>
<dbReference type="eggNOG" id="COG0457">
    <property type="taxonomic scope" value="Bacteria"/>
</dbReference>
<dbReference type="Gene3D" id="3.40.50.2000">
    <property type="entry name" value="Glycogen Phosphorylase B"/>
    <property type="match status" value="1"/>
</dbReference>
<reference evidence="2 3" key="1">
    <citation type="journal article" date="2010" name="BMC Genomics">
        <title>Genome comparison of the epiphytic bacteria Erwinia billingiae and E. tasmaniensis with the pear pathogen E. pyrifoliae.</title>
        <authorList>
            <person name="Kube M."/>
            <person name="Migdoll A.M."/>
            <person name="Gehring I."/>
            <person name="Heitmann K."/>
            <person name="Mayer Y."/>
            <person name="Kuhl H."/>
            <person name="Knaust F."/>
            <person name="Geider K."/>
            <person name="Reinhardt R."/>
        </authorList>
    </citation>
    <scope>NUCLEOTIDE SEQUENCE [LARGE SCALE GENOMIC DNA]</scope>
    <source>
        <strain evidence="2 3">Eb661</strain>
    </source>
</reference>
<dbReference type="AlphaFoldDB" id="D8MR89"/>
<dbReference type="STRING" id="634500.EbC_18150"/>
<dbReference type="SUPFAM" id="SSF53756">
    <property type="entry name" value="UDP-Glycosyltransferase/glycogen phosphorylase"/>
    <property type="match status" value="1"/>
</dbReference>
<dbReference type="InterPro" id="IPR052943">
    <property type="entry name" value="TMTC_O-mannosyl-trnsfr"/>
</dbReference>
<dbReference type="PANTHER" id="PTHR44809">
    <property type="match status" value="1"/>
</dbReference>
<proteinExistence type="predicted"/>
<gene>
    <name evidence="2" type="ordered locus">EbC_18150</name>
</gene>
<dbReference type="Proteomes" id="UP000008793">
    <property type="component" value="Chromosome"/>
</dbReference>
<dbReference type="SUPFAM" id="SSF48452">
    <property type="entry name" value="TPR-like"/>
    <property type="match status" value="2"/>
</dbReference>
<dbReference type="SMART" id="SM00028">
    <property type="entry name" value="TPR"/>
    <property type="match status" value="5"/>
</dbReference>
<protein>
    <submittedName>
        <fullName evidence="2">TPR domain protein</fullName>
    </submittedName>
</protein>
<accession>D8MR89</accession>
<evidence type="ECO:0000313" key="3">
    <source>
        <dbReference type="Proteomes" id="UP000008793"/>
    </source>
</evidence>
<keyword evidence="1" id="KW-0802">TPR repeat</keyword>
<feature type="repeat" description="TPR" evidence="1">
    <location>
        <begin position="79"/>
        <end position="112"/>
    </location>
</feature>
<keyword evidence="3" id="KW-1185">Reference proteome</keyword>
<dbReference type="Pfam" id="PF13424">
    <property type="entry name" value="TPR_12"/>
    <property type="match status" value="1"/>
</dbReference>
<evidence type="ECO:0000256" key="1">
    <source>
        <dbReference type="PROSITE-ProRule" id="PRU00339"/>
    </source>
</evidence>
<dbReference type="KEGG" id="ebi:EbC_18150"/>
<name>D8MR89_ERWBE</name>
<dbReference type="GeneID" id="90511837"/>
<organism evidence="3">
    <name type="scientific">Erwinia billingiae (strain Eb661)</name>
    <dbReference type="NCBI Taxonomy" id="634500"/>
    <lineage>
        <taxon>Bacteria</taxon>
        <taxon>Pseudomonadati</taxon>
        <taxon>Pseudomonadota</taxon>
        <taxon>Gammaproteobacteria</taxon>
        <taxon>Enterobacterales</taxon>
        <taxon>Erwiniaceae</taxon>
        <taxon>Erwinia</taxon>
    </lineage>
</organism>